<evidence type="ECO:0000256" key="6">
    <source>
        <dbReference type="ARBA" id="ARBA00023235"/>
    </source>
</evidence>
<dbReference type="OrthoDB" id="430051at2759"/>
<dbReference type="PROSITE" id="PS00396">
    <property type="entry name" value="TOPO_IA_1"/>
    <property type="match status" value="1"/>
</dbReference>
<comment type="similarity">
    <text evidence="2 7">Belongs to the type IA topoisomerase family.</text>
</comment>
<dbReference type="InterPro" id="IPR003602">
    <property type="entry name" value="Topo_IA_DNA-bd_dom"/>
</dbReference>
<dbReference type="InterPro" id="IPR000380">
    <property type="entry name" value="Topo_IA"/>
</dbReference>
<sequence length="597" mass="67833">MVYHRPVFNLFHRFFASMRVLNVAEKNEAAKNIAAILGQGRATRREGCSRFNKIYEFSMDLNGSNCLFVMTSVSGHLLNFDFSQSFRHWDSCDPLALFDAPIVKKCTEEYEPIRRTLEREIKKCSHLIIWTDCDREGENIGMEVVEVCQRVKSSIHISRARFSEITPVAITRAVNNLTTLDERVSQAVDARQELDLRIGAAFTRFQTLRLKRVFPRALADQLVSYGSCQFPTLGFVVERFREVESFIPEPFWKITIEVVREGEDSRAIFQWKRGRLFDRACCTAYHEHLLENPIGRIVHVQQRPKSKWRPLPMDTVEMEKLASRKLRIGAKEAMQLAESLYTKGYISYPRTETNSFPNELDLKPLVEAQTQDSRWSDFAWKYLAAGLRPRNGKKSDQAHPPIHPLKAGTNLQGNEARLYELITRHFLACVSEDAKGAETTVRLLMGAVDSTAASSLESGEVFEARGLVIHSRNYLEVYYPYETWSERHMPGFELGEIITPDKIEMTEGSTTAPNLLTEADLIALMDKYGIGTDATHAEHIETIKKRAYVGLQDAKFLVPSQLGMGLVEGTLFAGYDSMDLAVAKPCLRADLEVDLKA</sequence>
<dbReference type="EMBL" id="UYWX01001239">
    <property type="protein sequence ID" value="VDM20553.1"/>
    <property type="molecule type" value="Genomic_DNA"/>
</dbReference>
<dbReference type="GO" id="GO:0006281">
    <property type="term" value="P:DNA repair"/>
    <property type="evidence" value="ECO:0007669"/>
    <property type="project" value="TreeGrafter"/>
</dbReference>
<evidence type="ECO:0000313" key="12">
    <source>
        <dbReference type="WBParaSite" id="TTAC_0000259501-mRNA-1"/>
    </source>
</evidence>
<dbReference type="GO" id="GO:0003917">
    <property type="term" value="F:DNA topoisomerase type I (single strand cut, ATP-independent) activity"/>
    <property type="evidence" value="ECO:0007669"/>
    <property type="project" value="UniProtKB-EC"/>
</dbReference>
<dbReference type="InterPro" id="IPR013825">
    <property type="entry name" value="Topo_IA_cen_sub2"/>
</dbReference>
<dbReference type="PROSITE" id="PS52039">
    <property type="entry name" value="TOPO_IA_2"/>
    <property type="match status" value="1"/>
</dbReference>
<dbReference type="InterPro" id="IPR013826">
    <property type="entry name" value="Topo_IA_cen_sub3"/>
</dbReference>
<dbReference type="PANTHER" id="PTHR11390">
    <property type="entry name" value="PROKARYOTIC DNA TOPOISOMERASE"/>
    <property type="match status" value="1"/>
</dbReference>
<dbReference type="FunFam" id="3.40.50.140:FF:000003">
    <property type="entry name" value="DNA topoisomerase"/>
    <property type="match status" value="1"/>
</dbReference>
<protein>
    <recommendedName>
        <fullName evidence="3 7">DNA topoisomerase</fullName>
        <ecNumber evidence="3 7">5.6.2.1</ecNumber>
    </recommendedName>
</protein>
<name>A0A0R3WPA5_HYDTA</name>
<dbReference type="SUPFAM" id="SSF56712">
    <property type="entry name" value="Prokaryotic type I DNA topoisomerase"/>
    <property type="match status" value="1"/>
</dbReference>
<dbReference type="EC" id="5.6.2.1" evidence="3 7"/>
<keyword evidence="11" id="KW-1185">Reference proteome</keyword>
<reference evidence="12" key="1">
    <citation type="submission" date="2017-02" db="UniProtKB">
        <authorList>
            <consortium name="WormBaseParasite"/>
        </authorList>
    </citation>
    <scope>IDENTIFICATION</scope>
</reference>
<dbReference type="SMART" id="SM00437">
    <property type="entry name" value="TOP1Ac"/>
    <property type="match status" value="1"/>
</dbReference>
<evidence type="ECO:0000256" key="1">
    <source>
        <dbReference type="ARBA" id="ARBA00000213"/>
    </source>
</evidence>
<dbReference type="Proteomes" id="UP000274429">
    <property type="component" value="Unassembled WGS sequence"/>
</dbReference>
<dbReference type="GO" id="GO:0006310">
    <property type="term" value="P:DNA recombination"/>
    <property type="evidence" value="ECO:0007669"/>
    <property type="project" value="TreeGrafter"/>
</dbReference>
<evidence type="ECO:0000256" key="4">
    <source>
        <dbReference type="ARBA" id="ARBA00023029"/>
    </source>
</evidence>
<dbReference type="InterPro" id="IPR013497">
    <property type="entry name" value="Topo_IA_cen"/>
</dbReference>
<dbReference type="Pfam" id="PF01751">
    <property type="entry name" value="Toprim"/>
    <property type="match status" value="1"/>
</dbReference>
<dbReference type="InterPro" id="IPR023406">
    <property type="entry name" value="Topo_IA_AS"/>
</dbReference>
<dbReference type="SMART" id="SM00493">
    <property type="entry name" value="TOPRIM"/>
    <property type="match status" value="1"/>
</dbReference>
<dbReference type="AlphaFoldDB" id="A0A0R3WPA5"/>
<evidence type="ECO:0000313" key="11">
    <source>
        <dbReference type="Proteomes" id="UP000274429"/>
    </source>
</evidence>
<organism evidence="12">
    <name type="scientific">Hydatigena taeniaeformis</name>
    <name type="common">Feline tapeworm</name>
    <name type="synonym">Taenia taeniaeformis</name>
    <dbReference type="NCBI Taxonomy" id="6205"/>
    <lineage>
        <taxon>Eukaryota</taxon>
        <taxon>Metazoa</taxon>
        <taxon>Spiralia</taxon>
        <taxon>Lophotrochozoa</taxon>
        <taxon>Platyhelminthes</taxon>
        <taxon>Cestoda</taxon>
        <taxon>Eucestoda</taxon>
        <taxon>Cyclophyllidea</taxon>
        <taxon>Taeniidae</taxon>
        <taxon>Hydatigera</taxon>
    </lineage>
</organism>
<dbReference type="InterPro" id="IPR006171">
    <property type="entry name" value="TOPRIM_dom"/>
</dbReference>
<accession>A0A0R3WPA5</accession>
<dbReference type="InterPro" id="IPR013824">
    <property type="entry name" value="Topo_IA_cen_sub1"/>
</dbReference>
<gene>
    <name evidence="10" type="ORF">TTAC_LOCUS2580</name>
</gene>
<evidence type="ECO:0000259" key="8">
    <source>
        <dbReference type="PROSITE" id="PS50880"/>
    </source>
</evidence>
<dbReference type="SMART" id="SM00436">
    <property type="entry name" value="TOP1Bc"/>
    <property type="match status" value="1"/>
</dbReference>
<dbReference type="Gene3D" id="3.40.50.140">
    <property type="match status" value="1"/>
</dbReference>
<dbReference type="PROSITE" id="PS50880">
    <property type="entry name" value="TOPRIM"/>
    <property type="match status" value="1"/>
</dbReference>
<keyword evidence="4 7" id="KW-0799">Topoisomerase</keyword>
<dbReference type="GO" id="GO:0003677">
    <property type="term" value="F:DNA binding"/>
    <property type="evidence" value="ECO:0007669"/>
    <property type="project" value="UniProtKB-KW"/>
</dbReference>
<comment type="function">
    <text evidence="7">Introduces a single-strand break via transesterification at a target site in duplex DNA. Releases the supercoiling and torsional tension of DNA introduced during the DNA replication and transcription by transiently cleaving and rejoining one strand of the DNA duplex. The scissile phosphodiester is attacked by the catalytic tyrosine of the enzyme, resulting in the formation of a DNA-(5'-phosphotyrosyl)-enzyme intermediate and the expulsion of a 3'-OH DNA strand.</text>
</comment>
<dbReference type="PANTHER" id="PTHR11390:SF21">
    <property type="entry name" value="DNA TOPOISOMERASE 3-ALPHA"/>
    <property type="match status" value="1"/>
</dbReference>
<dbReference type="PRINTS" id="PR00417">
    <property type="entry name" value="PRTPISMRASEI"/>
</dbReference>
<dbReference type="GO" id="GO:0006265">
    <property type="term" value="P:DNA topological change"/>
    <property type="evidence" value="ECO:0007669"/>
    <property type="project" value="InterPro"/>
</dbReference>
<dbReference type="CDD" id="cd00186">
    <property type="entry name" value="TOP1Ac"/>
    <property type="match status" value="1"/>
</dbReference>
<proteinExistence type="inferred from homology"/>
<comment type="catalytic activity">
    <reaction evidence="1 7">
        <text>ATP-independent breakage of single-stranded DNA, followed by passage and rejoining.</text>
        <dbReference type="EC" id="5.6.2.1"/>
    </reaction>
</comment>
<feature type="domain" description="Topo IA-type catalytic" evidence="9">
    <location>
        <begin position="181"/>
        <end position="597"/>
    </location>
</feature>
<keyword evidence="5 7" id="KW-0238">DNA-binding</keyword>
<dbReference type="Pfam" id="PF01131">
    <property type="entry name" value="Topoisom_bac"/>
    <property type="match status" value="1"/>
</dbReference>
<feature type="domain" description="Toprim" evidence="8">
    <location>
        <begin position="19"/>
        <end position="163"/>
    </location>
</feature>
<evidence type="ECO:0000256" key="5">
    <source>
        <dbReference type="ARBA" id="ARBA00023125"/>
    </source>
</evidence>
<dbReference type="GO" id="GO:0031422">
    <property type="term" value="C:RecQ family helicase-topoisomerase III complex"/>
    <property type="evidence" value="ECO:0007669"/>
    <property type="project" value="TreeGrafter"/>
</dbReference>
<dbReference type="Gene3D" id="1.10.460.10">
    <property type="entry name" value="Topoisomerase I, domain 2"/>
    <property type="match status" value="1"/>
</dbReference>
<reference evidence="10 11" key="2">
    <citation type="submission" date="2018-11" db="EMBL/GenBank/DDBJ databases">
        <authorList>
            <consortium name="Pathogen Informatics"/>
        </authorList>
    </citation>
    <scope>NUCLEOTIDE SEQUENCE [LARGE SCALE GENOMIC DNA]</scope>
</reference>
<evidence type="ECO:0000259" key="9">
    <source>
        <dbReference type="PROSITE" id="PS52039"/>
    </source>
</evidence>
<dbReference type="FunFam" id="1.10.290.10:FF:000001">
    <property type="entry name" value="DNA topoisomerase"/>
    <property type="match status" value="1"/>
</dbReference>
<evidence type="ECO:0000313" key="10">
    <source>
        <dbReference type="EMBL" id="VDM20553.1"/>
    </source>
</evidence>
<keyword evidence="6 7" id="KW-0413">Isomerase</keyword>
<dbReference type="GO" id="GO:0005634">
    <property type="term" value="C:nucleus"/>
    <property type="evidence" value="ECO:0007669"/>
    <property type="project" value="TreeGrafter"/>
</dbReference>
<evidence type="ECO:0000256" key="3">
    <source>
        <dbReference type="ARBA" id="ARBA00012891"/>
    </source>
</evidence>
<dbReference type="CDD" id="cd03362">
    <property type="entry name" value="TOPRIM_TopoIA_TopoIII"/>
    <property type="match status" value="1"/>
</dbReference>
<evidence type="ECO:0000256" key="2">
    <source>
        <dbReference type="ARBA" id="ARBA00009446"/>
    </source>
</evidence>
<dbReference type="InterPro" id="IPR003601">
    <property type="entry name" value="Topo_IA_2"/>
</dbReference>
<dbReference type="STRING" id="6205.A0A0R3WPA5"/>
<evidence type="ECO:0000256" key="7">
    <source>
        <dbReference type="RuleBase" id="RU362092"/>
    </source>
</evidence>
<dbReference type="InterPro" id="IPR034144">
    <property type="entry name" value="TOPRIM_TopoIII"/>
</dbReference>
<dbReference type="Gene3D" id="2.70.20.10">
    <property type="entry name" value="Topoisomerase I, domain 3"/>
    <property type="match status" value="1"/>
</dbReference>
<dbReference type="Gene3D" id="1.10.290.10">
    <property type="entry name" value="Topoisomerase I, domain 4"/>
    <property type="match status" value="1"/>
</dbReference>
<dbReference type="InterPro" id="IPR023405">
    <property type="entry name" value="Topo_IA_core_domain"/>
</dbReference>
<dbReference type="WBParaSite" id="TTAC_0000259501-mRNA-1">
    <property type="protein sequence ID" value="TTAC_0000259501-mRNA-1"/>
    <property type="gene ID" value="TTAC_0000259501"/>
</dbReference>